<dbReference type="EMBL" id="FONZ01000001">
    <property type="protein sequence ID" value="SFE71686.1"/>
    <property type="molecule type" value="Genomic_DNA"/>
</dbReference>
<dbReference type="Gene3D" id="3.40.30.10">
    <property type="entry name" value="Glutaredoxin"/>
    <property type="match status" value="1"/>
</dbReference>
<dbReference type="GO" id="GO:0016209">
    <property type="term" value="F:antioxidant activity"/>
    <property type="evidence" value="ECO:0007669"/>
    <property type="project" value="InterPro"/>
</dbReference>
<keyword evidence="6" id="KW-0732">Signal</keyword>
<keyword evidence="5" id="KW-0676">Redox-active center</keyword>
<evidence type="ECO:0000256" key="4">
    <source>
        <dbReference type="ARBA" id="ARBA00023157"/>
    </source>
</evidence>
<evidence type="ECO:0000256" key="5">
    <source>
        <dbReference type="ARBA" id="ARBA00023284"/>
    </source>
</evidence>
<dbReference type="GO" id="GO:0017004">
    <property type="term" value="P:cytochrome complex assembly"/>
    <property type="evidence" value="ECO:0007669"/>
    <property type="project" value="UniProtKB-KW"/>
</dbReference>
<dbReference type="STRING" id="285351.SAMN04488035_0260"/>
<keyword evidence="3" id="KW-0812">Transmembrane</keyword>
<evidence type="ECO:0000313" key="9">
    <source>
        <dbReference type="Proteomes" id="UP000198520"/>
    </source>
</evidence>
<dbReference type="InterPro" id="IPR036249">
    <property type="entry name" value="Thioredoxin-like_sf"/>
</dbReference>
<dbReference type="AlphaFoldDB" id="A0A1I2CTM1"/>
<dbReference type="PANTHER" id="PTHR42852:SF6">
    <property type="entry name" value="THIOL:DISULFIDE INTERCHANGE PROTEIN DSBE"/>
    <property type="match status" value="1"/>
</dbReference>
<dbReference type="RefSeq" id="WP_229828346.1">
    <property type="nucleotide sequence ID" value="NZ_BNAN01000001.1"/>
</dbReference>
<reference evidence="9" key="1">
    <citation type="submission" date="2016-10" db="EMBL/GenBank/DDBJ databases">
        <authorList>
            <person name="Varghese N."/>
            <person name="Submissions S."/>
        </authorList>
    </citation>
    <scope>NUCLEOTIDE SEQUENCE [LARGE SCALE GENOMIC DNA]</scope>
    <source>
        <strain evidence="9">DSM 19083</strain>
    </source>
</reference>
<dbReference type="PROSITE" id="PS51352">
    <property type="entry name" value="THIOREDOXIN_2"/>
    <property type="match status" value="1"/>
</dbReference>
<feature type="signal peptide" evidence="6">
    <location>
        <begin position="1"/>
        <end position="28"/>
    </location>
</feature>
<dbReference type="InterPro" id="IPR000866">
    <property type="entry name" value="AhpC/TSA"/>
</dbReference>
<protein>
    <submittedName>
        <fullName evidence="8">Thiol-disulfide isomerase or thioredoxin</fullName>
    </submittedName>
</protein>
<dbReference type="Pfam" id="PF00578">
    <property type="entry name" value="AhpC-TSA"/>
    <property type="match status" value="1"/>
</dbReference>
<feature type="chain" id="PRO_5011733057" evidence="6">
    <location>
        <begin position="29"/>
        <end position="202"/>
    </location>
</feature>
<dbReference type="SUPFAM" id="SSF52833">
    <property type="entry name" value="Thioredoxin-like"/>
    <property type="match status" value="1"/>
</dbReference>
<keyword evidence="9" id="KW-1185">Reference proteome</keyword>
<keyword evidence="8" id="KW-0413">Isomerase</keyword>
<evidence type="ECO:0000256" key="3">
    <source>
        <dbReference type="ARBA" id="ARBA00022968"/>
    </source>
</evidence>
<gene>
    <name evidence="8" type="ORF">SAMN04488035_0260</name>
</gene>
<keyword evidence="3" id="KW-0735">Signal-anchor</keyword>
<comment type="subcellular location">
    <subcellularLocation>
        <location evidence="1">Cell envelope</location>
    </subcellularLocation>
</comment>
<evidence type="ECO:0000256" key="1">
    <source>
        <dbReference type="ARBA" id="ARBA00004196"/>
    </source>
</evidence>
<dbReference type="PROSITE" id="PS51257">
    <property type="entry name" value="PROKAR_LIPOPROTEIN"/>
    <property type="match status" value="1"/>
</dbReference>
<organism evidence="8 9">
    <name type="scientific">Flavimobilis marinus</name>
    <dbReference type="NCBI Taxonomy" id="285351"/>
    <lineage>
        <taxon>Bacteria</taxon>
        <taxon>Bacillati</taxon>
        <taxon>Actinomycetota</taxon>
        <taxon>Actinomycetes</taxon>
        <taxon>Micrococcales</taxon>
        <taxon>Jonesiaceae</taxon>
        <taxon>Flavimobilis</taxon>
    </lineage>
</organism>
<evidence type="ECO:0000256" key="6">
    <source>
        <dbReference type="SAM" id="SignalP"/>
    </source>
</evidence>
<dbReference type="GO" id="GO:0016491">
    <property type="term" value="F:oxidoreductase activity"/>
    <property type="evidence" value="ECO:0007669"/>
    <property type="project" value="InterPro"/>
</dbReference>
<feature type="domain" description="Thioredoxin" evidence="7">
    <location>
        <begin position="52"/>
        <end position="194"/>
    </location>
</feature>
<dbReference type="InterPro" id="IPR050553">
    <property type="entry name" value="Thioredoxin_ResA/DsbE_sf"/>
</dbReference>
<accession>A0A1I2CTM1</accession>
<dbReference type="Proteomes" id="UP000198520">
    <property type="component" value="Unassembled WGS sequence"/>
</dbReference>
<keyword evidence="2" id="KW-0201">Cytochrome c-type biogenesis</keyword>
<evidence type="ECO:0000256" key="2">
    <source>
        <dbReference type="ARBA" id="ARBA00022748"/>
    </source>
</evidence>
<sequence length="202" mass="20919">MSPVPARLRRGVAVVGALVLLAGCSSTAQEGPVDVVDQGYQSGDGSVRTWPADDRGEALDLSGTTYDDAEVDLADWRGDVVVLNTWFAACPPCRAEAPLLVDIATQGEADGVHVLGINRTDDAGAALAFERTYDVPYPSIDDRSGQATSALEGVVPVQATPTTVVLDKQGRVAARVLGTLDESTITTIIDDVRAEPAAGSGA</sequence>
<evidence type="ECO:0000259" key="7">
    <source>
        <dbReference type="PROSITE" id="PS51352"/>
    </source>
</evidence>
<keyword evidence="4" id="KW-1015">Disulfide bond</keyword>
<dbReference type="CDD" id="cd02966">
    <property type="entry name" value="TlpA_like_family"/>
    <property type="match status" value="1"/>
</dbReference>
<dbReference type="PANTHER" id="PTHR42852">
    <property type="entry name" value="THIOL:DISULFIDE INTERCHANGE PROTEIN DSBE"/>
    <property type="match status" value="1"/>
</dbReference>
<evidence type="ECO:0000313" key="8">
    <source>
        <dbReference type="EMBL" id="SFE71686.1"/>
    </source>
</evidence>
<name>A0A1I2CTM1_9MICO</name>
<dbReference type="GO" id="GO:0030313">
    <property type="term" value="C:cell envelope"/>
    <property type="evidence" value="ECO:0007669"/>
    <property type="project" value="UniProtKB-SubCell"/>
</dbReference>
<proteinExistence type="predicted"/>
<dbReference type="InterPro" id="IPR013766">
    <property type="entry name" value="Thioredoxin_domain"/>
</dbReference>
<dbReference type="GO" id="GO:0016853">
    <property type="term" value="F:isomerase activity"/>
    <property type="evidence" value="ECO:0007669"/>
    <property type="project" value="UniProtKB-KW"/>
</dbReference>